<dbReference type="InterPro" id="IPR035996">
    <property type="entry name" value="4pyrrol_Methylase_sf"/>
</dbReference>
<name>A0ABN2X0L2_9ACTN</name>
<evidence type="ECO:0000313" key="7">
    <source>
        <dbReference type="EMBL" id="GAA2102789.1"/>
    </source>
</evidence>
<organism evidence="7 8">
    <name type="scientific">Streptomyces albiaxialis</name>
    <dbReference type="NCBI Taxonomy" id="329523"/>
    <lineage>
        <taxon>Bacteria</taxon>
        <taxon>Bacillati</taxon>
        <taxon>Actinomycetota</taxon>
        <taxon>Actinomycetes</taxon>
        <taxon>Kitasatosporales</taxon>
        <taxon>Streptomycetaceae</taxon>
        <taxon>Streptomyces</taxon>
    </lineage>
</organism>
<dbReference type="RefSeq" id="WP_344535213.1">
    <property type="nucleotide sequence ID" value="NZ_BAAAPE010000028.1"/>
</dbReference>
<dbReference type="PANTHER" id="PTHR43182:SF1">
    <property type="entry name" value="COBALT-PRECORRIN-7 C(5)-METHYLTRANSFERASE"/>
    <property type="match status" value="1"/>
</dbReference>
<keyword evidence="5" id="KW-0949">S-adenosyl-L-methionine</keyword>
<dbReference type="NCBIfam" id="TIGR02467">
    <property type="entry name" value="CbiE"/>
    <property type="match status" value="1"/>
</dbReference>
<dbReference type="InterPro" id="IPR014776">
    <property type="entry name" value="4pyrrole_Mease_sub2"/>
</dbReference>
<protein>
    <submittedName>
        <fullName evidence="7">Precorrin-6y C5,15-methyltransferase (Decarboxylating) subunit CbiE</fullName>
    </submittedName>
</protein>
<keyword evidence="3" id="KW-0489">Methyltransferase</keyword>
<comment type="caution">
    <text evidence="7">The sequence shown here is derived from an EMBL/GenBank/DDBJ whole genome shotgun (WGS) entry which is preliminary data.</text>
</comment>
<dbReference type="InterPro" id="IPR012818">
    <property type="entry name" value="CbiE"/>
</dbReference>
<dbReference type="InterPro" id="IPR029063">
    <property type="entry name" value="SAM-dependent_MTases_sf"/>
</dbReference>
<dbReference type="InterPro" id="IPR014777">
    <property type="entry name" value="4pyrrole_Mease_sub1"/>
</dbReference>
<reference evidence="7 8" key="1">
    <citation type="journal article" date="2019" name="Int. J. Syst. Evol. Microbiol.">
        <title>The Global Catalogue of Microorganisms (GCM) 10K type strain sequencing project: providing services to taxonomists for standard genome sequencing and annotation.</title>
        <authorList>
            <consortium name="The Broad Institute Genomics Platform"/>
            <consortium name="The Broad Institute Genome Sequencing Center for Infectious Disease"/>
            <person name="Wu L."/>
            <person name="Ma J."/>
        </authorList>
    </citation>
    <scope>NUCLEOTIDE SEQUENCE [LARGE SCALE GENOMIC DNA]</scope>
    <source>
        <strain evidence="7 8">JCM 15478</strain>
    </source>
</reference>
<accession>A0ABN2X0L2</accession>
<dbReference type="Pfam" id="PF00590">
    <property type="entry name" value="TP_methylase"/>
    <property type="match status" value="1"/>
</dbReference>
<dbReference type="Gene3D" id="3.30.950.10">
    <property type="entry name" value="Methyltransferase, Cobalt-precorrin-4 Transmethylase, Domain 2"/>
    <property type="match status" value="1"/>
</dbReference>
<dbReference type="Gene3D" id="3.40.1010.10">
    <property type="entry name" value="Cobalt-precorrin-4 Transmethylase, Domain 1"/>
    <property type="match status" value="1"/>
</dbReference>
<dbReference type="Gene3D" id="3.40.50.150">
    <property type="entry name" value="Vaccinia Virus protein VP39"/>
    <property type="match status" value="1"/>
</dbReference>
<dbReference type="InterPro" id="IPR006365">
    <property type="entry name" value="Cbl_synth_CobL"/>
</dbReference>
<dbReference type="EMBL" id="BAAAPE010000028">
    <property type="protein sequence ID" value="GAA2102789.1"/>
    <property type="molecule type" value="Genomic_DNA"/>
</dbReference>
<evidence type="ECO:0000256" key="5">
    <source>
        <dbReference type="ARBA" id="ARBA00022691"/>
    </source>
</evidence>
<sequence length="404" mass="42052">MADRVTVIGWDGSPLTDAARSALGAATLVAGAGHHLALSEVPPHAERIRLGSASLAARRIARHRGSAVVLADGDPGFFGVVRTLRAPEHGLEVEVVPAVSSVATAFARAGMPWDDARIVVAHTRTLRRAVNVCRAHPKVAVFTSPGAGPAELALLLAGVHRTFVICEALGTEREEVSVLTSDKVADHTWRDPNVVIVVGGPQTESSGDGWLAGQHTGYPPAVRGWALPVTEYAGETAVARDSETTQLRAAQLARLGPRVGDLVWDIGAGSGAFAVEAARFGAAVLAVDADADACARTHAAARRFGVQVETVHGTAPHILEDLPEPDVVRVGGGGVPTLAAVAERRPARVVTHAATRDEAEARGRALAEGGYAVECALLQSVDLDTGEWAESERAVVFLLSGVRI</sequence>
<evidence type="ECO:0000259" key="6">
    <source>
        <dbReference type="Pfam" id="PF00590"/>
    </source>
</evidence>
<dbReference type="Proteomes" id="UP001500016">
    <property type="component" value="Unassembled WGS sequence"/>
</dbReference>
<evidence type="ECO:0000256" key="2">
    <source>
        <dbReference type="ARBA" id="ARBA00022573"/>
    </source>
</evidence>
<comment type="pathway">
    <text evidence="1">Cofactor biosynthesis; adenosylcobalamin biosynthesis.</text>
</comment>
<keyword evidence="8" id="KW-1185">Reference proteome</keyword>
<evidence type="ECO:0000313" key="8">
    <source>
        <dbReference type="Proteomes" id="UP001500016"/>
    </source>
</evidence>
<keyword evidence="2" id="KW-0169">Cobalamin biosynthesis</keyword>
<keyword evidence="4" id="KW-0808">Transferase</keyword>
<dbReference type="InterPro" id="IPR050714">
    <property type="entry name" value="Cobalamin_biosynth_MTase"/>
</dbReference>
<feature type="domain" description="Tetrapyrrole methylase" evidence="6">
    <location>
        <begin position="15"/>
        <end position="181"/>
    </location>
</feature>
<proteinExistence type="predicted"/>
<evidence type="ECO:0000256" key="1">
    <source>
        <dbReference type="ARBA" id="ARBA00004953"/>
    </source>
</evidence>
<evidence type="ECO:0000256" key="4">
    <source>
        <dbReference type="ARBA" id="ARBA00022679"/>
    </source>
</evidence>
<dbReference type="PIRSF" id="PIRSF036428">
    <property type="entry name" value="CobL"/>
    <property type="match status" value="1"/>
</dbReference>
<dbReference type="InterPro" id="IPR000878">
    <property type="entry name" value="4pyrrol_Mease"/>
</dbReference>
<dbReference type="PANTHER" id="PTHR43182">
    <property type="entry name" value="COBALT-PRECORRIN-6B C(15)-METHYLTRANSFERASE (DECARBOXYLATING)"/>
    <property type="match status" value="1"/>
</dbReference>
<gene>
    <name evidence="7" type="primary">cbiE</name>
    <name evidence="7" type="ORF">GCM10009801_77080</name>
</gene>
<dbReference type="CDD" id="cd11644">
    <property type="entry name" value="Precorrin-6Y-MT"/>
    <property type="match status" value="1"/>
</dbReference>
<dbReference type="SUPFAM" id="SSF53335">
    <property type="entry name" value="S-adenosyl-L-methionine-dependent methyltransferases"/>
    <property type="match status" value="1"/>
</dbReference>
<dbReference type="SUPFAM" id="SSF53790">
    <property type="entry name" value="Tetrapyrrole methylase"/>
    <property type="match status" value="1"/>
</dbReference>
<evidence type="ECO:0000256" key="3">
    <source>
        <dbReference type="ARBA" id="ARBA00022603"/>
    </source>
</evidence>